<protein>
    <submittedName>
        <fullName evidence="2">ABC transporter substrate-binding protein</fullName>
    </submittedName>
</protein>
<name>A0ABY4N3R9_9MICO</name>
<feature type="signal peptide" evidence="1">
    <location>
        <begin position="1"/>
        <end position="27"/>
    </location>
</feature>
<evidence type="ECO:0000313" key="2">
    <source>
        <dbReference type="EMBL" id="UQN29202.1"/>
    </source>
</evidence>
<proteinExistence type="predicted"/>
<organism evidence="2 3">
    <name type="scientific">Brachybacterium kimchii</name>
    <dbReference type="NCBI Taxonomy" id="2942909"/>
    <lineage>
        <taxon>Bacteria</taxon>
        <taxon>Bacillati</taxon>
        <taxon>Actinomycetota</taxon>
        <taxon>Actinomycetes</taxon>
        <taxon>Micrococcales</taxon>
        <taxon>Dermabacteraceae</taxon>
        <taxon>Brachybacterium</taxon>
    </lineage>
</organism>
<dbReference type="PANTHER" id="PTHR43649">
    <property type="entry name" value="ARABINOSE-BINDING PROTEIN-RELATED"/>
    <property type="match status" value="1"/>
</dbReference>
<dbReference type="PANTHER" id="PTHR43649:SF30">
    <property type="entry name" value="ABC TRANSPORTER SUBSTRATE-BINDING PROTEIN"/>
    <property type="match status" value="1"/>
</dbReference>
<dbReference type="EMBL" id="CP097218">
    <property type="protein sequence ID" value="UQN29202.1"/>
    <property type="molecule type" value="Genomic_DNA"/>
</dbReference>
<keyword evidence="3" id="KW-1185">Reference proteome</keyword>
<accession>A0ABY4N3R9</accession>
<sequence>MHTRPSPRLSRRQLGGLGATAATTALAGCSASSSKDPHTLQVWGGVPGESGPQQVVDRFQKKHPDIPVVYTRYVNDDRGNLKVNTALQGDVDIDVFFTYGIENLAMRSGPELAADLGKRVRETPELSGFLDTEEPMALIDGDRISALATTRIPNMILFNDDLRTKAGVDLPSSWELEEYLDVLDRLASTGHHGSYTLPDLSRIELGPNYRFTDSGDSNFQNPAFLRHLELSSDLIRSGTLYPWSQALARHVEAYQQNNFIAEDFVSWMTAPYSLRFLSDQEAYPHDFTVSAAPMPTVDGNDWNTGEYGAFIQINAKSEKQEMAWEFCRFWQLEGAPDLLKAGYMSIISDVDEDDILAGIMGEGAEKYFDLESFKHALFDARPRLHMDTDLTAYSEITQKYEQQRDVCWLLERSPQKAIDTIDENAQALIDRYEEA</sequence>
<dbReference type="Gene3D" id="3.40.190.10">
    <property type="entry name" value="Periplasmic binding protein-like II"/>
    <property type="match status" value="1"/>
</dbReference>
<gene>
    <name evidence="2" type="ORF">M4486_16455</name>
</gene>
<evidence type="ECO:0000256" key="1">
    <source>
        <dbReference type="SAM" id="SignalP"/>
    </source>
</evidence>
<reference evidence="2" key="1">
    <citation type="submission" date="2022-05" db="EMBL/GenBank/DDBJ databases">
        <title>Genomic analysis of Brachybacterium sp. CBA3104.</title>
        <authorList>
            <person name="Roh S.W."/>
            <person name="Kim Y.B."/>
            <person name="Kim Y."/>
        </authorList>
    </citation>
    <scope>NUCLEOTIDE SEQUENCE</scope>
    <source>
        <strain evidence="2">CBA3104</strain>
    </source>
</reference>
<keyword evidence="1" id="KW-0732">Signal</keyword>
<dbReference type="SUPFAM" id="SSF53850">
    <property type="entry name" value="Periplasmic binding protein-like II"/>
    <property type="match status" value="1"/>
</dbReference>
<dbReference type="InterPro" id="IPR050490">
    <property type="entry name" value="Bact_solute-bd_prot1"/>
</dbReference>
<dbReference type="RefSeq" id="WP_249478369.1">
    <property type="nucleotide sequence ID" value="NZ_CP097218.1"/>
</dbReference>
<evidence type="ECO:0000313" key="3">
    <source>
        <dbReference type="Proteomes" id="UP001055868"/>
    </source>
</evidence>
<dbReference type="PROSITE" id="PS51257">
    <property type="entry name" value="PROKAR_LIPOPROTEIN"/>
    <property type="match status" value="1"/>
</dbReference>
<feature type="chain" id="PRO_5046800344" evidence="1">
    <location>
        <begin position="28"/>
        <end position="435"/>
    </location>
</feature>
<dbReference type="Proteomes" id="UP001055868">
    <property type="component" value="Chromosome"/>
</dbReference>